<accession>A0A3A5K6P2</accession>
<reference evidence="2 3" key="1">
    <citation type="submission" date="2018-09" db="EMBL/GenBank/DDBJ databases">
        <title>Mesorhizobium carmichaelinearum sp. nov. isolated from Carmichaelinea spp. root nodules in New Zealand.</title>
        <authorList>
            <person name="De Meyer S.E."/>
        </authorList>
    </citation>
    <scope>NUCLEOTIDE SEQUENCE [LARGE SCALE GENOMIC DNA]</scope>
    <source>
        <strain evidence="2 3">ICMP19557</strain>
    </source>
</reference>
<sequence length="227" mass="25507">MLVQFTRDTDSALKESLEILTSRTRPPPAEVGARCARPAIPGWHEWVDFRDHSVCSVLGINDAHHRGECLPPEALSIASVARIGDSDRQKPQDFTAFMLTDKPRGNEKASDWVVALDRKLKIAMHERESSLHGFRKPNGDMARNSSPRGQEYSTESPLAVAANRFHSLCTLQIAAGSQQKPASRQRDVVVAEEFRQRAIELVPLRYSRWCSGQTLGDLRDNVRSLHW</sequence>
<dbReference type="AlphaFoldDB" id="A0A3A5K6P2"/>
<name>A0A3A5K6P2_9HYPH</name>
<protein>
    <submittedName>
        <fullName evidence="2">Uncharacterized protein</fullName>
    </submittedName>
</protein>
<evidence type="ECO:0000313" key="2">
    <source>
        <dbReference type="EMBL" id="RJT30823.1"/>
    </source>
</evidence>
<dbReference type="Proteomes" id="UP000272706">
    <property type="component" value="Unassembled WGS sequence"/>
</dbReference>
<gene>
    <name evidence="2" type="ORF">D3227_29945</name>
</gene>
<proteinExistence type="predicted"/>
<feature type="compositionally biased region" description="Polar residues" evidence="1">
    <location>
        <begin position="143"/>
        <end position="154"/>
    </location>
</feature>
<evidence type="ECO:0000256" key="1">
    <source>
        <dbReference type="SAM" id="MobiDB-lite"/>
    </source>
</evidence>
<organism evidence="2 3">
    <name type="scientific">Mesorhizobium waimense</name>
    <dbReference type="NCBI Taxonomy" id="1300307"/>
    <lineage>
        <taxon>Bacteria</taxon>
        <taxon>Pseudomonadati</taxon>
        <taxon>Pseudomonadota</taxon>
        <taxon>Alphaproteobacteria</taxon>
        <taxon>Hyphomicrobiales</taxon>
        <taxon>Phyllobacteriaceae</taxon>
        <taxon>Mesorhizobium</taxon>
    </lineage>
</organism>
<keyword evidence="3" id="KW-1185">Reference proteome</keyword>
<dbReference type="EMBL" id="QZWZ01000034">
    <property type="protein sequence ID" value="RJT30823.1"/>
    <property type="molecule type" value="Genomic_DNA"/>
</dbReference>
<comment type="caution">
    <text evidence="2">The sequence shown here is derived from an EMBL/GenBank/DDBJ whole genome shotgun (WGS) entry which is preliminary data.</text>
</comment>
<evidence type="ECO:0000313" key="3">
    <source>
        <dbReference type="Proteomes" id="UP000272706"/>
    </source>
</evidence>
<feature type="region of interest" description="Disordered" evidence="1">
    <location>
        <begin position="132"/>
        <end position="154"/>
    </location>
</feature>